<sequence length="91" mass="10700">GKYYVCETEDVSKRLVDFLNVPIENVFTVTNTCNNFFYKSDNLKGQILPEKSDNEFRFLVLCSFMRHKNIEILNSVIPMLKGKSVKKKYRL</sequence>
<organism evidence="1">
    <name type="scientific">termite gut metagenome</name>
    <dbReference type="NCBI Taxonomy" id="433724"/>
    <lineage>
        <taxon>unclassified sequences</taxon>
        <taxon>metagenomes</taxon>
        <taxon>organismal metagenomes</taxon>
    </lineage>
</organism>
<dbReference type="AlphaFoldDB" id="A0A5J4PA41"/>
<feature type="non-terminal residue" evidence="1">
    <location>
        <position position="1"/>
    </location>
</feature>
<gene>
    <name evidence="1" type="ORF">EZS27_041960</name>
</gene>
<reference evidence="1" key="1">
    <citation type="submission" date="2019-03" db="EMBL/GenBank/DDBJ databases">
        <title>Single cell metagenomics reveals metabolic interactions within the superorganism composed of flagellate Streblomastix strix and complex community of Bacteroidetes bacteria on its surface.</title>
        <authorList>
            <person name="Treitli S.C."/>
            <person name="Kolisko M."/>
            <person name="Husnik F."/>
            <person name="Keeling P."/>
            <person name="Hampl V."/>
        </authorList>
    </citation>
    <scope>NUCLEOTIDE SEQUENCE</scope>
    <source>
        <strain evidence="1">STM</strain>
    </source>
</reference>
<dbReference type="EMBL" id="SNRY01009954">
    <property type="protein sequence ID" value="KAA6306385.1"/>
    <property type="molecule type" value="Genomic_DNA"/>
</dbReference>
<protein>
    <submittedName>
        <fullName evidence="1">Uncharacterized protein</fullName>
    </submittedName>
</protein>
<name>A0A5J4PA41_9ZZZZ</name>
<evidence type="ECO:0000313" key="1">
    <source>
        <dbReference type="EMBL" id="KAA6306385.1"/>
    </source>
</evidence>
<comment type="caution">
    <text evidence="1">The sequence shown here is derived from an EMBL/GenBank/DDBJ whole genome shotgun (WGS) entry which is preliminary data.</text>
</comment>
<accession>A0A5J4PA41</accession>
<proteinExistence type="predicted"/>